<name>A0AAN8K739_PATCE</name>
<feature type="signal peptide" evidence="1">
    <location>
        <begin position="1"/>
        <end position="18"/>
    </location>
</feature>
<protein>
    <submittedName>
        <fullName evidence="2">Uncharacterized protein</fullName>
    </submittedName>
</protein>
<reference evidence="2 3" key="1">
    <citation type="submission" date="2024-01" db="EMBL/GenBank/DDBJ databases">
        <title>The genome of the rayed Mediterranean limpet Patella caerulea (Linnaeus, 1758).</title>
        <authorList>
            <person name="Anh-Thu Weber A."/>
            <person name="Halstead-Nussloch G."/>
        </authorList>
    </citation>
    <scope>NUCLEOTIDE SEQUENCE [LARGE SCALE GENOMIC DNA]</scope>
    <source>
        <strain evidence="2">AATW-2023a</strain>
        <tissue evidence="2">Whole specimen</tissue>
    </source>
</reference>
<feature type="chain" id="PRO_5043046312" evidence="1">
    <location>
        <begin position="19"/>
        <end position="269"/>
    </location>
</feature>
<sequence length="269" mass="28585">MKFLLLLTIALVASGTDANFLTGLKSVFQKVGDTFTVVGKSLLGQLDNVGGVLFNKVKDAGKNLLSQGLQALALNTMGAFKSNKTTRDISGLLQQVTKFETEAKQVIENGVDSFKPVLANAISAFQNVIDNVENAIDNPDELVQTIDNIVGVHNDLADMIMKNLVSSLNNLVTKFFGSHKRNAFTDAMASFGSQLANFFKPLGDGVKNMISTTGTALKTAGKNMLETVKTSATQLGTKLAIHGLTALSSLKAATNDIFKQTSDVATPIL</sequence>
<dbReference type="Proteomes" id="UP001347796">
    <property type="component" value="Unassembled WGS sequence"/>
</dbReference>
<accession>A0AAN8K739</accession>
<dbReference type="AlphaFoldDB" id="A0AAN8K739"/>
<evidence type="ECO:0000256" key="1">
    <source>
        <dbReference type="SAM" id="SignalP"/>
    </source>
</evidence>
<organism evidence="2 3">
    <name type="scientific">Patella caerulea</name>
    <name type="common">Rayed Mediterranean limpet</name>
    <dbReference type="NCBI Taxonomy" id="87958"/>
    <lineage>
        <taxon>Eukaryota</taxon>
        <taxon>Metazoa</taxon>
        <taxon>Spiralia</taxon>
        <taxon>Lophotrochozoa</taxon>
        <taxon>Mollusca</taxon>
        <taxon>Gastropoda</taxon>
        <taxon>Patellogastropoda</taxon>
        <taxon>Patelloidea</taxon>
        <taxon>Patellidae</taxon>
        <taxon>Patella</taxon>
    </lineage>
</organism>
<gene>
    <name evidence="2" type="ORF">SNE40_001425</name>
</gene>
<comment type="caution">
    <text evidence="2">The sequence shown here is derived from an EMBL/GenBank/DDBJ whole genome shotgun (WGS) entry which is preliminary data.</text>
</comment>
<dbReference type="EMBL" id="JAZGQO010000001">
    <property type="protein sequence ID" value="KAK6196141.1"/>
    <property type="molecule type" value="Genomic_DNA"/>
</dbReference>
<proteinExistence type="predicted"/>
<keyword evidence="3" id="KW-1185">Reference proteome</keyword>
<evidence type="ECO:0000313" key="3">
    <source>
        <dbReference type="Proteomes" id="UP001347796"/>
    </source>
</evidence>
<keyword evidence="1" id="KW-0732">Signal</keyword>
<evidence type="ECO:0000313" key="2">
    <source>
        <dbReference type="EMBL" id="KAK6196141.1"/>
    </source>
</evidence>